<dbReference type="EMBL" id="QQXL01000002">
    <property type="protein sequence ID" value="RKW71241.1"/>
    <property type="molecule type" value="Genomic_DNA"/>
</dbReference>
<protein>
    <submittedName>
        <fullName evidence="5">Methyltransferase domain-containing protein</fullName>
    </submittedName>
</protein>
<evidence type="ECO:0000256" key="2">
    <source>
        <dbReference type="ARBA" id="ARBA00022679"/>
    </source>
</evidence>
<dbReference type="Proteomes" id="UP000273119">
    <property type="component" value="Unassembled WGS sequence"/>
</dbReference>
<dbReference type="PANTHER" id="PTHR47816:SF4">
    <property type="entry name" value="RIBOSOMAL RNA SMALL SUBUNIT METHYLTRANSFERASE C"/>
    <property type="match status" value="1"/>
</dbReference>
<keyword evidence="6" id="KW-1185">Reference proteome</keyword>
<evidence type="ECO:0000313" key="5">
    <source>
        <dbReference type="EMBL" id="RKW71241.1"/>
    </source>
</evidence>
<name>A0A496PL87_9MICC</name>
<feature type="domain" description="Methyltransferase small" evidence="3">
    <location>
        <begin position="210"/>
        <end position="387"/>
    </location>
</feature>
<dbReference type="InterPro" id="IPR007848">
    <property type="entry name" value="Small_mtfrase_dom"/>
</dbReference>
<evidence type="ECO:0000259" key="4">
    <source>
        <dbReference type="Pfam" id="PF26049"/>
    </source>
</evidence>
<comment type="caution">
    <text evidence="5">The sequence shown here is derived from an EMBL/GenBank/DDBJ whole genome shotgun (WGS) entry which is preliminary data.</text>
</comment>
<dbReference type="InterPro" id="IPR058679">
    <property type="entry name" value="RlmG_N"/>
</dbReference>
<organism evidence="5 6">
    <name type="scientific">Galactobacter caseinivorans</name>
    <dbReference type="NCBI Taxonomy" id="2676123"/>
    <lineage>
        <taxon>Bacteria</taxon>
        <taxon>Bacillati</taxon>
        <taxon>Actinomycetota</taxon>
        <taxon>Actinomycetes</taxon>
        <taxon>Micrococcales</taxon>
        <taxon>Micrococcaceae</taxon>
        <taxon>Galactobacter</taxon>
    </lineage>
</organism>
<feature type="domain" description="RlmG N-terminal" evidence="4">
    <location>
        <begin position="6"/>
        <end position="177"/>
    </location>
</feature>
<keyword evidence="1 5" id="KW-0489">Methyltransferase</keyword>
<gene>
    <name evidence="5" type="ORF">DWQ67_04380</name>
</gene>
<dbReference type="SUPFAM" id="SSF53335">
    <property type="entry name" value="S-adenosyl-L-methionine-dependent methyltransferases"/>
    <property type="match status" value="1"/>
</dbReference>
<dbReference type="InterPro" id="IPR046977">
    <property type="entry name" value="RsmC/RlmG"/>
</dbReference>
<dbReference type="GO" id="GO:0032259">
    <property type="term" value="P:methylation"/>
    <property type="evidence" value="ECO:0007669"/>
    <property type="project" value="UniProtKB-KW"/>
</dbReference>
<dbReference type="PANTHER" id="PTHR47816">
    <property type="entry name" value="RIBOSOMAL RNA SMALL SUBUNIT METHYLTRANSFERASE C"/>
    <property type="match status" value="1"/>
</dbReference>
<evidence type="ECO:0000313" key="6">
    <source>
        <dbReference type="Proteomes" id="UP000273119"/>
    </source>
</evidence>
<reference evidence="5 6" key="1">
    <citation type="submission" date="2018-07" db="EMBL/GenBank/DDBJ databases">
        <title>Arthrobacter sp. nov., isolated from raw cow's milk with high bacterial count.</title>
        <authorList>
            <person name="Hahne J."/>
            <person name="Isele D."/>
            <person name="Lipski A."/>
        </authorList>
    </citation>
    <scope>NUCLEOTIDE SEQUENCE [LARGE SCALE GENOMIC DNA]</scope>
    <source>
        <strain evidence="5 6">JZ R-183</strain>
    </source>
</reference>
<dbReference type="CDD" id="cd02440">
    <property type="entry name" value="AdoMet_MTases"/>
    <property type="match status" value="1"/>
</dbReference>
<evidence type="ECO:0000256" key="1">
    <source>
        <dbReference type="ARBA" id="ARBA00022603"/>
    </source>
</evidence>
<dbReference type="Pfam" id="PF26049">
    <property type="entry name" value="RLMG_N"/>
    <property type="match status" value="1"/>
</dbReference>
<sequence>MDLDLLSRRPDVEDPTLQAHDATDELLVREGLVAARERGLTGADVVVVGERHGAITLSLLAQGLHGMRVIQDRLVHERALDANAAEVQLDPAGYRHLPAHPDSFAGARLILWQLPRSVAAVERGARMAAHAAPDALLIAGGRIKHLSVGMNAPLAQHFGQVQPQRAERKSRLLLAQHSAVAGPGAQGNPAASGMPAPVHSTVNAGGRRLKLAALAEAFGGADLDPGTALMLRTLDQSDWQLPPGEAALATPLVVDLGCGNGTIACWAALTWPQAHIEATDDSADAVASAELSAALNGVQDRVSVVRADGGDHLPDGAAELVLLNPPFHQGGTVHTGIASKLIRSAARMLRPGGTLVCVWNSHLRYRPRLERLVGPTQQLARDKTFTLTVSTRRG</sequence>
<dbReference type="AlphaFoldDB" id="A0A496PL87"/>
<dbReference type="Pfam" id="PF05175">
    <property type="entry name" value="MTS"/>
    <property type="match status" value="1"/>
</dbReference>
<dbReference type="InterPro" id="IPR029063">
    <property type="entry name" value="SAM-dependent_MTases_sf"/>
</dbReference>
<dbReference type="Gene3D" id="3.40.50.150">
    <property type="entry name" value="Vaccinia Virus protein VP39"/>
    <property type="match status" value="2"/>
</dbReference>
<accession>A0A496PL87</accession>
<dbReference type="GO" id="GO:0008757">
    <property type="term" value="F:S-adenosylmethionine-dependent methyltransferase activity"/>
    <property type="evidence" value="ECO:0007669"/>
    <property type="project" value="InterPro"/>
</dbReference>
<keyword evidence="2 5" id="KW-0808">Transferase</keyword>
<proteinExistence type="predicted"/>
<evidence type="ECO:0000259" key="3">
    <source>
        <dbReference type="Pfam" id="PF05175"/>
    </source>
</evidence>